<dbReference type="InterPro" id="IPR000536">
    <property type="entry name" value="Nucl_hrmn_rcpt_lig-bd"/>
</dbReference>
<dbReference type="PANTHER" id="PTHR46587:SF5">
    <property type="entry name" value="NUCLEAR HORMONE RECEPTOR FAMILY"/>
    <property type="match status" value="1"/>
</dbReference>
<dbReference type="HOGENOM" id="CLU_007368_0_0_1"/>
<dbReference type="SMART" id="SM00430">
    <property type="entry name" value="HOLI"/>
    <property type="match status" value="1"/>
</dbReference>
<dbReference type="UCSC" id="F09C6.8">
    <property type="organism name" value="c. elegans"/>
</dbReference>
<dbReference type="Pfam" id="PF00105">
    <property type="entry name" value="zf-C4"/>
    <property type="match status" value="1"/>
</dbReference>
<name>O45328_CAEEL</name>
<dbReference type="InterPro" id="IPR013088">
    <property type="entry name" value="Znf_NHR/GATA"/>
</dbReference>
<dbReference type="GO" id="GO:0000978">
    <property type="term" value="F:RNA polymerase II cis-regulatory region sequence-specific DNA binding"/>
    <property type="evidence" value="ECO:0007669"/>
    <property type="project" value="InterPro"/>
</dbReference>
<comment type="similarity">
    <text evidence="2">Belongs to the nuclear hormone receptor family.</text>
</comment>
<protein>
    <submittedName>
        <fullName evidence="13">Nuclear Hormone Receptor family</fullName>
    </submittedName>
</protein>
<evidence type="ECO:0000256" key="10">
    <source>
        <dbReference type="ARBA" id="ARBA00023242"/>
    </source>
</evidence>
<dbReference type="Pfam" id="PF00104">
    <property type="entry name" value="Hormone_recep"/>
    <property type="match status" value="1"/>
</dbReference>
<proteinExistence type="inferred from homology"/>
<dbReference type="PROSITE" id="PS51843">
    <property type="entry name" value="NR_LBD"/>
    <property type="match status" value="1"/>
</dbReference>
<dbReference type="RefSeq" id="NP_507272.2">
    <property type="nucleotide sequence ID" value="NM_074871.5"/>
</dbReference>
<evidence type="ECO:0000313" key="15">
    <source>
        <dbReference type="WormBase" id="F09C6.8"/>
    </source>
</evidence>
<dbReference type="SMR" id="O45328"/>
<dbReference type="InterPro" id="IPR049636">
    <property type="entry name" value="HNF4-like_DBD"/>
</dbReference>
<evidence type="ECO:0000256" key="8">
    <source>
        <dbReference type="ARBA" id="ARBA00023163"/>
    </source>
</evidence>
<dbReference type="PIR" id="T20646">
    <property type="entry name" value="T20646"/>
</dbReference>
<keyword evidence="3" id="KW-0479">Metal-binding</keyword>
<feature type="domain" description="NR LBD" evidence="12">
    <location>
        <begin position="139"/>
        <end position="389"/>
    </location>
</feature>
<dbReference type="WormBase" id="F09C6.8">
    <property type="protein sequence ID" value="CE51330"/>
    <property type="gene ID" value="WBGene00008619"/>
    <property type="gene designation" value="nhr-262"/>
</dbReference>
<evidence type="ECO:0000256" key="3">
    <source>
        <dbReference type="ARBA" id="ARBA00022723"/>
    </source>
</evidence>
<dbReference type="FunCoup" id="O45328">
    <property type="interactions" value="2"/>
</dbReference>
<dbReference type="InterPro" id="IPR001723">
    <property type="entry name" value="Nuclear_hrmn_rcpt"/>
</dbReference>
<dbReference type="Proteomes" id="UP000001940">
    <property type="component" value="Chromosome V"/>
</dbReference>
<dbReference type="Gene3D" id="1.10.565.10">
    <property type="entry name" value="Retinoid X Receptor"/>
    <property type="match status" value="1"/>
</dbReference>
<dbReference type="PRINTS" id="PR00398">
    <property type="entry name" value="STRDHORMONER"/>
</dbReference>
<dbReference type="Gene3D" id="3.30.50.10">
    <property type="entry name" value="Erythroid Transcription Factor GATA-1, subunit A"/>
    <property type="match status" value="1"/>
</dbReference>
<comment type="subcellular location">
    <subcellularLocation>
        <location evidence="1">Nucleus</location>
    </subcellularLocation>
</comment>
<keyword evidence="10" id="KW-0539">Nucleus</keyword>
<evidence type="ECO:0000256" key="9">
    <source>
        <dbReference type="ARBA" id="ARBA00023170"/>
    </source>
</evidence>
<dbReference type="STRING" id="6239.F09C6.8.1"/>
<evidence type="ECO:0000256" key="2">
    <source>
        <dbReference type="ARBA" id="ARBA00005993"/>
    </source>
</evidence>
<dbReference type="OrthoDB" id="5772425at2759"/>
<dbReference type="PANTHER" id="PTHR46587">
    <property type="entry name" value="NUCLEAR HORMONE RECEPTOR FAMILY"/>
    <property type="match status" value="1"/>
</dbReference>
<dbReference type="PRINTS" id="PR00047">
    <property type="entry name" value="STROIDFINGER"/>
</dbReference>
<dbReference type="GO" id="GO:0003700">
    <property type="term" value="F:DNA-binding transcription factor activity"/>
    <property type="evidence" value="ECO:0007669"/>
    <property type="project" value="InterPro"/>
</dbReference>
<dbReference type="PaxDb" id="6239-F09C6.8"/>
<dbReference type="GO" id="GO:0005634">
    <property type="term" value="C:nucleus"/>
    <property type="evidence" value="ECO:0007669"/>
    <property type="project" value="UniProtKB-SubCell"/>
</dbReference>
<gene>
    <name evidence="13 15" type="primary">nhr-262</name>
    <name evidence="13" type="ORF">CELE_F09C6.8</name>
    <name evidence="15" type="ORF">F09C6.8</name>
</gene>
<evidence type="ECO:0000259" key="11">
    <source>
        <dbReference type="PROSITE" id="PS51030"/>
    </source>
</evidence>
<keyword evidence="8" id="KW-0804">Transcription</keyword>
<keyword evidence="5" id="KW-0862">Zinc</keyword>
<evidence type="ECO:0000313" key="13">
    <source>
        <dbReference type="EMBL" id="CAB04068.2"/>
    </source>
</evidence>
<dbReference type="EMBL" id="BX284605">
    <property type="protein sequence ID" value="CAB04068.2"/>
    <property type="molecule type" value="Genomic_DNA"/>
</dbReference>
<evidence type="ECO:0000256" key="6">
    <source>
        <dbReference type="ARBA" id="ARBA00023015"/>
    </source>
</evidence>
<dbReference type="SUPFAM" id="SSF57716">
    <property type="entry name" value="Glucocorticoid receptor-like (DNA-binding domain)"/>
    <property type="match status" value="1"/>
</dbReference>
<evidence type="ECO:0000256" key="5">
    <source>
        <dbReference type="ARBA" id="ARBA00022833"/>
    </source>
</evidence>
<dbReference type="GeneID" id="184235"/>
<dbReference type="InterPro" id="IPR001628">
    <property type="entry name" value="Znf_hrmn_rcpt"/>
</dbReference>
<dbReference type="CDD" id="cd06960">
    <property type="entry name" value="NR_DBD_HNF4A"/>
    <property type="match status" value="1"/>
</dbReference>
<sequence length="389" mass="44414">MSPLKMHVNMLQSDHALIMSSFPEPSPSSKRPTENCKVCGDRPNNDRYGASACLGCTVFFRRAVVKNLKYKCMKEQNCLISCTYRNACRYCRFQKCFAVGMHSSAIQRRDLVGPRKISGDGEVIICENNTFLDDFASFQRTQFAEHLQYFTEHQVDVAFHVDQANVVKFRRRARAHDVNVMLKLCLKQATEWANRLKLFKSLPAESKRSILAEYCLAFNLIDQGYKTSKEADLGIWLLQNGSFMHPDYFFGLNVTSVDEESMKVKIQLHHNFVAEMINCLSTPFRRLEIDEVECAALKVILLLTPSCSKRAIYAGREGVLAGLYTNCTEELMDHCMRKFPENGAVRFGEILLLLSGIRCGIKTMYNQTRVSDLFNFMKFDNSVKSVLLS</sequence>
<evidence type="ECO:0000256" key="4">
    <source>
        <dbReference type="ARBA" id="ARBA00022771"/>
    </source>
</evidence>
<dbReference type="SMART" id="SM00399">
    <property type="entry name" value="ZnF_C4"/>
    <property type="match status" value="1"/>
</dbReference>
<dbReference type="CTD" id="184235"/>
<dbReference type="AGR" id="WB:WBGene00008619"/>
<dbReference type="KEGG" id="cel:CELE_F09C6.8"/>
<dbReference type="AlphaFoldDB" id="O45328"/>
<keyword evidence="7" id="KW-0238">DNA-binding</keyword>
<keyword evidence="14" id="KW-1185">Reference proteome</keyword>
<dbReference type="PROSITE" id="PS51030">
    <property type="entry name" value="NUCLEAR_REC_DBD_2"/>
    <property type="match status" value="1"/>
</dbReference>
<dbReference type="InParanoid" id="O45328"/>
<dbReference type="InterPro" id="IPR035500">
    <property type="entry name" value="NHR-like_dom_sf"/>
</dbReference>
<accession>O45328</accession>
<evidence type="ECO:0000256" key="7">
    <source>
        <dbReference type="ARBA" id="ARBA00023125"/>
    </source>
</evidence>
<keyword evidence="4" id="KW-0863">Zinc-finger</keyword>
<organism evidence="13 14">
    <name type="scientific">Caenorhabditis elegans</name>
    <dbReference type="NCBI Taxonomy" id="6239"/>
    <lineage>
        <taxon>Eukaryota</taxon>
        <taxon>Metazoa</taxon>
        <taxon>Ecdysozoa</taxon>
        <taxon>Nematoda</taxon>
        <taxon>Chromadorea</taxon>
        <taxon>Rhabditida</taxon>
        <taxon>Rhabditina</taxon>
        <taxon>Rhabditomorpha</taxon>
        <taxon>Rhabditoidea</taxon>
        <taxon>Rhabditidae</taxon>
        <taxon>Peloderinae</taxon>
        <taxon>Caenorhabditis</taxon>
    </lineage>
</organism>
<evidence type="ECO:0000313" key="14">
    <source>
        <dbReference type="Proteomes" id="UP000001940"/>
    </source>
</evidence>
<dbReference type="SUPFAM" id="SSF48508">
    <property type="entry name" value="Nuclear receptor ligand-binding domain"/>
    <property type="match status" value="1"/>
</dbReference>
<evidence type="ECO:0000259" key="12">
    <source>
        <dbReference type="PROSITE" id="PS51843"/>
    </source>
</evidence>
<reference evidence="13 14" key="1">
    <citation type="journal article" date="1998" name="Science">
        <title>Genome sequence of the nematode C. elegans: a platform for investigating biology.</title>
        <authorList>
            <consortium name="The C. elegans sequencing consortium"/>
            <person name="Sulson J.E."/>
            <person name="Waterston R."/>
        </authorList>
    </citation>
    <scope>NUCLEOTIDE SEQUENCE [LARGE SCALE GENOMIC DNA]</scope>
    <source>
        <strain evidence="13 14">Bristol N2</strain>
    </source>
</reference>
<feature type="domain" description="Nuclear receptor" evidence="11">
    <location>
        <begin position="33"/>
        <end position="108"/>
    </location>
</feature>
<keyword evidence="9 13" id="KW-0675">Receptor</keyword>
<keyword evidence="6" id="KW-0805">Transcription regulation</keyword>
<dbReference type="eggNOG" id="KOG3575">
    <property type="taxonomic scope" value="Eukaryota"/>
</dbReference>
<evidence type="ECO:0000256" key="1">
    <source>
        <dbReference type="ARBA" id="ARBA00004123"/>
    </source>
</evidence>
<dbReference type="GO" id="GO:0008270">
    <property type="term" value="F:zinc ion binding"/>
    <property type="evidence" value="ECO:0007669"/>
    <property type="project" value="UniProtKB-KW"/>
</dbReference>